<dbReference type="AlphaFoldDB" id="A0A9Q0R8V5"/>
<dbReference type="SUPFAM" id="SSF103657">
    <property type="entry name" value="BAR/IMD domain-like"/>
    <property type="match status" value="1"/>
</dbReference>
<dbReference type="GO" id="GO:0006897">
    <property type="term" value="P:endocytosis"/>
    <property type="evidence" value="ECO:0007669"/>
    <property type="project" value="TreeGrafter"/>
</dbReference>
<dbReference type="InterPro" id="IPR036028">
    <property type="entry name" value="SH3-like_dom_sf"/>
</dbReference>
<dbReference type="SUPFAM" id="SSF50044">
    <property type="entry name" value="SH3-domain"/>
    <property type="match status" value="1"/>
</dbReference>
<dbReference type="OrthoDB" id="10254720at2759"/>
<protein>
    <submittedName>
        <fullName evidence="6">Sorting nexin</fullName>
    </submittedName>
</protein>
<dbReference type="GO" id="GO:0016197">
    <property type="term" value="P:endosomal transport"/>
    <property type="evidence" value="ECO:0007669"/>
    <property type="project" value="TreeGrafter"/>
</dbReference>
<dbReference type="GO" id="GO:0097320">
    <property type="term" value="P:plasma membrane tubulation"/>
    <property type="evidence" value="ECO:0007669"/>
    <property type="project" value="TreeGrafter"/>
</dbReference>
<dbReference type="GO" id="GO:0035091">
    <property type="term" value="F:phosphatidylinositol binding"/>
    <property type="evidence" value="ECO:0007669"/>
    <property type="project" value="InterPro"/>
</dbReference>
<dbReference type="InterPro" id="IPR027267">
    <property type="entry name" value="AH/BAR_dom_sf"/>
</dbReference>
<feature type="compositionally biased region" description="Basic and acidic residues" evidence="3">
    <location>
        <begin position="128"/>
        <end position="149"/>
    </location>
</feature>
<dbReference type="Gene3D" id="2.30.30.40">
    <property type="entry name" value="SH3 Domains"/>
    <property type="match status" value="1"/>
</dbReference>
<dbReference type="PANTHER" id="PTHR45827:SF1">
    <property type="entry name" value="SORTING NEXIN"/>
    <property type="match status" value="1"/>
</dbReference>
<evidence type="ECO:0000313" key="6">
    <source>
        <dbReference type="EMBL" id="KAJ5070798.1"/>
    </source>
</evidence>
<dbReference type="Gene3D" id="3.30.1520.10">
    <property type="entry name" value="Phox-like domain"/>
    <property type="match status" value="1"/>
</dbReference>
<feature type="domain" description="PX" evidence="5">
    <location>
        <begin position="180"/>
        <end position="290"/>
    </location>
</feature>
<dbReference type="SMART" id="SM00326">
    <property type="entry name" value="SH3"/>
    <property type="match status" value="1"/>
</dbReference>
<gene>
    <name evidence="6" type="ORF">M0811_01779</name>
</gene>
<dbReference type="SUPFAM" id="SSF64268">
    <property type="entry name" value="PX domain"/>
    <property type="match status" value="1"/>
</dbReference>
<dbReference type="SMART" id="SM00312">
    <property type="entry name" value="PX"/>
    <property type="match status" value="1"/>
</dbReference>
<proteinExistence type="predicted"/>
<feature type="domain" description="SH3" evidence="4">
    <location>
        <begin position="3"/>
        <end position="64"/>
    </location>
</feature>
<evidence type="ECO:0000256" key="1">
    <source>
        <dbReference type="ARBA" id="ARBA00022443"/>
    </source>
</evidence>
<dbReference type="GO" id="GO:0031410">
    <property type="term" value="C:cytoplasmic vesicle"/>
    <property type="evidence" value="ECO:0007669"/>
    <property type="project" value="TreeGrafter"/>
</dbReference>
<reference evidence="6" key="1">
    <citation type="submission" date="2022-10" db="EMBL/GenBank/DDBJ databases">
        <title>Novel sulphate-reducing endosymbionts in the free-living metamonad Anaeramoeba.</title>
        <authorList>
            <person name="Jerlstrom-Hultqvist J."/>
            <person name="Cepicka I."/>
            <person name="Gallot-Lavallee L."/>
            <person name="Salas-Leiva D."/>
            <person name="Curtis B.A."/>
            <person name="Zahonova K."/>
            <person name="Pipaliya S."/>
            <person name="Dacks J."/>
            <person name="Roger A.J."/>
        </authorList>
    </citation>
    <scope>NUCLEOTIDE SEQUENCE</scope>
    <source>
        <strain evidence="6">BMAN</strain>
    </source>
</reference>
<keyword evidence="7" id="KW-1185">Reference proteome</keyword>
<evidence type="ECO:0000256" key="3">
    <source>
        <dbReference type="SAM" id="MobiDB-lite"/>
    </source>
</evidence>
<sequence>MDSVEFPVLAKFNFRASEPSELSFNEGDQIMVVFTDEDWMTGYLIKDPRKMGMFPVFYIEKVKYIQDSFDDDNDNDNNNQIINQDKEKHNSLTANISNELNAKKENEENISDNLKMENKLNQENINEQENKENTTNKLNDENQTKKENKQINQQETTQYEFPEEEYNIEENFQWKWKEDLPNFQIRITGTSKKGKFKKYMTYVILTTPGNYEVFHRYSHFRWLQTQLKRLFPFISIPTLPEKKVTGKFNEIFVENRRKELERFLHQIAEHPVLSQSFIFLDFIKNTDEQKWLLNQKMTDKVIRPFSSTIKPLFQKDSLEIMSEQHMKKHVDDFRIHIENFDQNIQDLQQGFNLENESLSEIGVSSIDFIKSLNDLVEIGFDWREESEWPQDSIDLKDSVISIKEAFNSQVDAIKNQIEKMKQFIFDLGDFTSIIPGFAEVLKHFDNSYSEFISKKNSFSKVENQKKNEKQKKRFEEAKKNLSIKGSIVMAELENYRQKRILEMKSKIKEYFCSQKDYCNKLVESFSKAEKTISNIQISKGIFEKK</sequence>
<dbReference type="Gene3D" id="1.20.1270.60">
    <property type="entry name" value="Arfaptin homology (AH) domain/BAR domain"/>
    <property type="match status" value="1"/>
</dbReference>
<dbReference type="InterPro" id="IPR036871">
    <property type="entry name" value="PX_dom_sf"/>
</dbReference>
<dbReference type="PROSITE" id="PS50002">
    <property type="entry name" value="SH3"/>
    <property type="match status" value="1"/>
</dbReference>
<dbReference type="PANTHER" id="PTHR45827">
    <property type="entry name" value="SORTING NEXIN"/>
    <property type="match status" value="1"/>
</dbReference>
<evidence type="ECO:0000259" key="4">
    <source>
        <dbReference type="PROSITE" id="PS50002"/>
    </source>
</evidence>
<dbReference type="InterPro" id="IPR001683">
    <property type="entry name" value="PX_dom"/>
</dbReference>
<dbReference type="Pfam" id="PF00787">
    <property type="entry name" value="PX"/>
    <property type="match status" value="1"/>
</dbReference>
<dbReference type="Pfam" id="PF00018">
    <property type="entry name" value="SH3_1"/>
    <property type="match status" value="1"/>
</dbReference>
<dbReference type="OMA" id="IREMYAF"/>
<dbReference type="PROSITE" id="PS50195">
    <property type="entry name" value="PX"/>
    <property type="match status" value="1"/>
</dbReference>
<evidence type="ECO:0000256" key="2">
    <source>
        <dbReference type="PROSITE-ProRule" id="PRU00192"/>
    </source>
</evidence>
<feature type="region of interest" description="Disordered" evidence="3">
    <location>
        <begin position="125"/>
        <end position="163"/>
    </location>
</feature>
<comment type="caution">
    <text evidence="6">The sequence shown here is derived from an EMBL/GenBank/DDBJ whole genome shotgun (WGS) entry which is preliminary data.</text>
</comment>
<evidence type="ECO:0000313" key="7">
    <source>
        <dbReference type="Proteomes" id="UP001149090"/>
    </source>
</evidence>
<keyword evidence="1 2" id="KW-0728">SH3 domain</keyword>
<dbReference type="InterPro" id="IPR001452">
    <property type="entry name" value="SH3_domain"/>
</dbReference>
<dbReference type="EMBL" id="JAPDFW010000092">
    <property type="protein sequence ID" value="KAJ5070798.1"/>
    <property type="molecule type" value="Genomic_DNA"/>
</dbReference>
<evidence type="ECO:0000259" key="5">
    <source>
        <dbReference type="PROSITE" id="PS50195"/>
    </source>
</evidence>
<name>A0A9Q0R8V5_ANAIG</name>
<dbReference type="GO" id="GO:0005886">
    <property type="term" value="C:plasma membrane"/>
    <property type="evidence" value="ECO:0007669"/>
    <property type="project" value="TreeGrafter"/>
</dbReference>
<accession>A0A9Q0R8V5</accession>
<organism evidence="6 7">
    <name type="scientific">Anaeramoeba ignava</name>
    <name type="common">Anaerobic marine amoeba</name>
    <dbReference type="NCBI Taxonomy" id="1746090"/>
    <lineage>
        <taxon>Eukaryota</taxon>
        <taxon>Metamonada</taxon>
        <taxon>Anaeramoebidae</taxon>
        <taxon>Anaeramoeba</taxon>
    </lineage>
</organism>
<dbReference type="Proteomes" id="UP001149090">
    <property type="component" value="Unassembled WGS sequence"/>
</dbReference>